<dbReference type="Proteomes" id="UP000660668">
    <property type="component" value="Unassembled WGS sequence"/>
</dbReference>
<evidence type="ECO:0000256" key="1">
    <source>
        <dbReference type="ARBA" id="ARBA00023125"/>
    </source>
</evidence>
<evidence type="ECO:0000313" key="4">
    <source>
        <dbReference type="EMBL" id="MBF4766196.1"/>
    </source>
</evidence>
<reference evidence="4" key="1">
    <citation type="submission" date="2020-11" db="EMBL/GenBank/DDBJ databases">
        <title>Nocardioides cynanchi sp. nov., isolated from soil of rhizosphere of Cynanchum wilfordii.</title>
        <authorList>
            <person name="Lee J.-S."/>
            <person name="Suh M.K."/>
            <person name="Kim J.-S."/>
        </authorList>
    </citation>
    <scope>NUCLEOTIDE SEQUENCE</scope>
    <source>
        <strain evidence="4">KCTC 19276</strain>
    </source>
</reference>
<accession>A0A930YF75</accession>
<keyword evidence="5" id="KW-1185">Reference proteome</keyword>
<sequence>MGNAVTLKGRERELASLERVLDANGPRVAFVYGVAGIGKSALLDAFATAAQASGTQVLRIDCAAIDPTESSFRAALDAADWHPGSAGVVIVDTYEMFRIADPWLRHELLVSLPADVRFVIAGRDAPMLEWSTERGRLGGLEILPLVGLTDDDARAFLADANVAADHVDLICRIARGHPLSLRLAAEAEVAHMPIDEVGSRVVAALATAFRAGLDEEARRLLDAASVPRRVTRGVLEAMTGRREHQGFDRLGSLSFVDETSEGLRLHDAVQAAVSARLRALEPERFRELRSAAWHHLQQETRRAGAGDLHRFTADLLFLIDNPFVREAMFPATTHAFSVERSREEDADALRALWHEFETPQGASVLDAWLRLRPEAVRSVRDRTGAVVGCSIVAEWRDIPHSLERADPVVAAWSRHAARHPLPPGQRTLTHRRWLAADTGERPSGVQAAALLDVKRDYFRLRPHLGRLYVGVRDPRPFVDALRTLGFRPFDEPIDVGGEPFHLAALDFGPDSVDGWLNRIAAAELGESEQPFLDELDRSVDVGGARIQLSRLEFGVLSTLAAHPATPVSRADLLREVWGTSYQGGSNTVDVVIRSIRRKLGPVGDRVDTVRGVGYRLR</sequence>
<protein>
    <submittedName>
        <fullName evidence="4">Winged helix-turn-helix domain-containing protein</fullName>
    </submittedName>
</protein>
<dbReference type="InterPro" id="IPR003593">
    <property type="entry name" value="AAA+_ATPase"/>
</dbReference>
<dbReference type="Pfam" id="PF00486">
    <property type="entry name" value="Trans_reg_C"/>
    <property type="match status" value="1"/>
</dbReference>
<dbReference type="GO" id="GO:0006355">
    <property type="term" value="P:regulation of DNA-templated transcription"/>
    <property type="evidence" value="ECO:0007669"/>
    <property type="project" value="InterPro"/>
</dbReference>
<gene>
    <name evidence="4" type="ORF">ISU10_00260</name>
</gene>
<dbReference type="RefSeq" id="WP_194694356.1">
    <property type="nucleotide sequence ID" value="NZ_JADKPO010000001.1"/>
</dbReference>
<evidence type="ECO:0000259" key="3">
    <source>
        <dbReference type="PROSITE" id="PS51755"/>
    </source>
</evidence>
<evidence type="ECO:0000313" key="5">
    <source>
        <dbReference type="Proteomes" id="UP000660668"/>
    </source>
</evidence>
<organism evidence="4 5">
    <name type="scientific">Nocardioides agariphilus</name>
    <dbReference type="NCBI Taxonomy" id="433664"/>
    <lineage>
        <taxon>Bacteria</taxon>
        <taxon>Bacillati</taxon>
        <taxon>Actinomycetota</taxon>
        <taxon>Actinomycetes</taxon>
        <taxon>Propionibacteriales</taxon>
        <taxon>Nocardioidaceae</taxon>
        <taxon>Nocardioides</taxon>
    </lineage>
</organism>
<dbReference type="GO" id="GO:0003677">
    <property type="term" value="F:DNA binding"/>
    <property type="evidence" value="ECO:0007669"/>
    <property type="project" value="UniProtKB-UniRule"/>
</dbReference>
<feature type="DNA-binding region" description="OmpR/PhoB-type" evidence="2">
    <location>
        <begin position="522"/>
        <end position="617"/>
    </location>
</feature>
<name>A0A930YF75_9ACTN</name>
<dbReference type="SMART" id="SM00382">
    <property type="entry name" value="AAA"/>
    <property type="match status" value="1"/>
</dbReference>
<dbReference type="GO" id="GO:0000160">
    <property type="term" value="P:phosphorelay signal transduction system"/>
    <property type="evidence" value="ECO:0007669"/>
    <property type="project" value="InterPro"/>
</dbReference>
<evidence type="ECO:0000256" key="2">
    <source>
        <dbReference type="PROSITE-ProRule" id="PRU01091"/>
    </source>
</evidence>
<dbReference type="Gene3D" id="3.40.50.300">
    <property type="entry name" value="P-loop containing nucleotide triphosphate hydrolases"/>
    <property type="match status" value="1"/>
</dbReference>
<dbReference type="InterPro" id="IPR001867">
    <property type="entry name" value="OmpR/PhoB-type_DNA-bd"/>
</dbReference>
<dbReference type="InterPro" id="IPR027417">
    <property type="entry name" value="P-loop_NTPase"/>
</dbReference>
<dbReference type="EMBL" id="JADKPO010000001">
    <property type="protein sequence ID" value="MBF4766196.1"/>
    <property type="molecule type" value="Genomic_DNA"/>
</dbReference>
<dbReference type="CDD" id="cd00383">
    <property type="entry name" value="trans_reg_C"/>
    <property type="match status" value="1"/>
</dbReference>
<dbReference type="InterPro" id="IPR016032">
    <property type="entry name" value="Sig_transdc_resp-reg_C-effctor"/>
</dbReference>
<dbReference type="SUPFAM" id="SSF52540">
    <property type="entry name" value="P-loop containing nucleoside triphosphate hydrolases"/>
    <property type="match status" value="1"/>
</dbReference>
<feature type="domain" description="OmpR/PhoB-type" evidence="3">
    <location>
        <begin position="522"/>
        <end position="617"/>
    </location>
</feature>
<dbReference type="SMART" id="SM00862">
    <property type="entry name" value="Trans_reg_C"/>
    <property type="match status" value="1"/>
</dbReference>
<comment type="caution">
    <text evidence="4">The sequence shown here is derived from an EMBL/GenBank/DDBJ whole genome shotgun (WGS) entry which is preliminary data.</text>
</comment>
<dbReference type="Gene3D" id="1.10.10.10">
    <property type="entry name" value="Winged helix-like DNA-binding domain superfamily/Winged helix DNA-binding domain"/>
    <property type="match status" value="1"/>
</dbReference>
<keyword evidence="1 2" id="KW-0238">DNA-binding</keyword>
<dbReference type="SUPFAM" id="SSF46894">
    <property type="entry name" value="C-terminal effector domain of the bipartite response regulators"/>
    <property type="match status" value="1"/>
</dbReference>
<dbReference type="Pfam" id="PF13191">
    <property type="entry name" value="AAA_16"/>
    <property type="match status" value="1"/>
</dbReference>
<dbReference type="InterPro" id="IPR041664">
    <property type="entry name" value="AAA_16"/>
</dbReference>
<dbReference type="PROSITE" id="PS51755">
    <property type="entry name" value="OMPR_PHOB"/>
    <property type="match status" value="1"/>
</dbReference>
<proteinExistence type="predicted"/>
<dbReference type="AlphaFoldDB" id="A0A930YF75"/>
<dbReference type="InterPro" id="IPR036388">
    <property type="entry name" value="WH-like_DNA-bd_sf"/>
</dbReference>